<dbReference type="InterPro" id="IPR006073">
    <property type="entry name" value="GTP-bd"/>
</dbReference>
<evidence type="ECO:0000256" key="1">
    <source>
        <dbReference type="ARBA" id="ARBA00008279"/>
    </source>
</evidence>
<evidence type="ECO:0000256" key="6">
    <source>
        <dbReference type="ARBA" id="ARBA00023134"/>
    </source>
</evidence>
<evidence type="ECO:0000256" key="4">
    <source>
        <dbReference type="ARBA" id="ARBA00022737"/>
    </source>
</evidence>
<dbReference type="SUPFAM" id="SSF52540">
    <property type="entry name" value="P-loop containing nucleoside triphosphate hydrolases"/>
    <property type="match status" value="2"/>
</dbReference>
<evidence type="ECO:0000313" key="12">
    <source>
        <dbReference type="EMBL" id="OQA61254.1"/>
    </source>
</evidence>
<dbReference type="Pfam" id="PF01926">
    <property type="entry name" value="MMR_HSR1"/>
    <property type="match status" value="2"/>
</dbReference>
<dbReference type="NCBIfam" id="TIGR00231">
    <property type="entry name" value="small_GTP"/>
    <property type="match status" value="2"/>
</dbReference>
<dbReference type="Gene3D" id="3.30.300.20">
    <property type="match status" value="1"/>
</dbReference>
<proteinExistence type="inferred from homology"/>
<dbReference type="InterPro" id="IPR016484">
    <property type="entry name" value="GTPase_Der"/>
</dbReference>
<sequence>MNKEAPLVVIVGKTNVGKSTLFNRLSGRRITIVDSTPGVTRDLIENIIEIDGVLVRLVDTAGIELTVSPDDPLQTEAEKRVWEVINKADYILLILDGKEGMTSVDHELISRLRRVKDTIIPIVNKREGMTHLGLLSDFYALGFDDVVQISAVHGDGIPQLKSILFDRLKSDTESEDAQVVEHHDFRIAIVGKPNVGKSTLFNMLLESDRSIVSTIPGTTRDPLESSLVSGGYGRYQLVDTAGLARKSRIKEDIAFYATVRTMEKIAETNLCVLVLDVQEGISQQDRHIANQIYQQKKCCLIFLNKMDIIPERLTRKKIEETKKWIWNELNFLDYATVLIGSATDRKLKPHFLAQFATIASRYYQRLKTSFINREIKEKINDLNISMGKGRLLRVYYGYQELTAPPRFSFLTNFKGNDRELERSIHSIEKIIRQEGDWEGVPLTIELKNK</sequence>
<dbReference type="Proteomes" id="UP000485569">
    <property type="component" value="Unassembled WGS sequence"/>
</dbReference>
<gene>
    <name evidence="12" type="primary">der_1</name>
    <name evidence="8" type="synonym">der</name>
    <name evidence="12" type="ORF">BWY41_00205</name>
</gene>
<evidence type="ECO:0000256" key="5">
    <source>
        <dbReference type="ARBA" id="ARBA00022741"/>
    </source>
</evidence>
<comment type="function">
    <text evidence="8 9">GTPase that plays an essential role in the late steps of ribosome biogenesis.</text>
</comment>
<keyword evidence="6 8" id="KW-0342">GTP-binding</keyword>
<comment type="caution">
    <text evidence="12">The sequence shown here is derived from an EMBL/GenBank/DDBJ whole genome shotgun (WGS) entry which is preliminary data.</text>
</comment>
<feature type="domain" description="G" evidence="10">
    <location>
        <begin position="8"/>
        <end position="125"/>
    </location>
</feature>
<protein>
    <recommendedName>
        <fullName evidence="2 8">GTPase Der</fullName>
    </recommendedName>
    <alternativeName>
        <fullName evidence="7 8">GTP-binding protein EngA</fullName>
    </alternativeName>
</protein>
<dbReference type="Pfam" id="PF14714">
    <property type="entry name" value="KH_dom-like"/>
    <property type="match status" value="1"/>
</dbReference>
<evidence type="ECO:0000256" key="7">
    <source>
        <dbReference type="ARBA" id="ARBA00032345"/>
    </source>
</evidence>
<evidence type="ECO:0000256" key="8">
    <source>
        <dbReference type="HAMAP-Rule" id="MF_00195"/>
    </source>
</evidence>
<comment type="similarity">
    <text evidence="1 8 9">Belongs to the TRAFAC class TrmE-Era-EngA-EngB-Septin-like GTPase superfamily. EngA (Der) GTPase family.</text>
</comment>
<dbReference type="Gene3D" id="3.40.50.300">
    <property type="entry name" value="P-loop containing nucleotide triphosphate hydrolases"/>
    <property type="match status" value="2"/>
</dbReference>
<feature type="binding site" evidence="8">
    <location>
        <begin position="191"/>
        <end position="198"/>
    </location>
    <ligand>
        <name>GTP</name>
        <dbReference type="ChEBI" id="CHEBI:37565"/>
        <label>2</label>
    </ligand>
</feature>
<evidence type="ECO:0000259" key="10">
    <source>
        <dbReference type="Pfam" id="PF01926"/>
    </source>
</evidence>
<keyword evidence="4 9" id="KW-0677">Repeat</keyword>
<evidence type="ECO:0000259" key="11">
    <source>
        <dbReference type="Pfam" id="PF14714"/>
    </source>
</evidence>
<dbReference type="InterPro" id="IPR032859">
    <property type="entry name" value="KH_dom-like"/>
</dbReference>
<dbReference type="PANTHER" id="PTHR43834">
    <property type="entry name" value="GTPASE DER"/>
    <property type="match status" value="1"/>
</dbReference>
<evidence type="ECO:0000256" key="3">
    <source>
        <dbReference type="ARBA" id="ARBA00022517"/>
    </source>
</evidence>
<feature type="binding site" evidence="8">
    <location>
        <begin position="124"/>
        <end position="127"/>
    </location>
    <ligand>
        <name>GTP</name>
        <dbReference type="ChEBI" id="CHEBI:37565"/>
        <label>1</label>
    </ligand>
</feature>
<evidence type="ECO:0000256" key="9">
    <source>
        <dbReference type="RuleBase" id="RU004481"/>
    </source>
</evidence>
<feature type="domain" description="G" evidence="10">
    <location>
        <begin position="186"/>
        <end position="305"/>
    </location>
</feature>
<keyword evidence="3 8" id="KW-0690">Ribosome biogenesis</keyword>
<dbReference type="EMBL" id="MWBQ01000021">
    <property type="protein sequence ID" value="OQA61254.1"/>
    <property type="molecule type" value="Genomic_DNA"/>
</dbReference>
<dbReference type="CDD" id="cd01894">
    <property type="entry name" value="EngA1"/>
    <property type="match status" value="1"/>
</dbReference>
<dbReference type="GO" id="GO:0043022">
    <property type="term" value="F:ribosome binding"/>
    <property type="evidence" value="ECO:0007669"/>
    <property type="project" value="TreeGrafter"/>
</dbReference>
<accession>A0A1V5T3Q5</accession>
<feature type="binding site" evidence="8">
    <location>
        <begin position="239"/>
        <end position="243"/>
    </location>
    <ligand>
        <name>GTP</name>
        <dbReference type="ChEBI" id="CHEBI:37565"/>
        <label>2</label>
    </ligand>
</feature>
<reference evidence="12" key="1">
    <citation type="submission" date="2017-02" db="EMBL/GenBank/DDBJ databases">
        <title>Delving into the versatile metabolic prowess of the omnipresent phylum Bacteroidetes.</title>
        <authorList>
            <person name="Nobu M.K."/>
            <person name="Mei R."/>
            <person name="Narihiro T."/>
            <person name="Kuroda K."/>
            <person name="Liu W.-T."/>
        </authorList>
    </citation>
    <scope>NUCLEOTIDE SEQUENCE</scope>
    <source>
        <strain evidence="12">ADurb.Bin276</strain>
    </source>
</reference>
<dbReference type="AlphaFoldDB" id="A0A1V5T3Q5"/>
<dbReference type="InterPro" id="IPR015946">
    <property type="entry name" value="KH_dom-like_a/b"/>
</dbReference>
<dbReference type="GO" id="GO:0005525">
    <property type="term" value="F:GTP binding"/>
    <property type="evidence" value="ECO:0007669"/>
    <property type="project" value="UniProtKB-UniRule"/>
</dbReference>
<name>A0A1V5T3Q5_9BACT</name>
<feature type="binding site" evidence="8">
    <location>
        <begin position="59"/>
        <end position="63"/>
    </location>
    <ligand>
        <name>GTP</name>
        <dbReference type="ChEBI" id="CHEBI:37565"/>
        <label>1</label>
    </ligand>
</feature>
<feature type="binding site" evidence="8">
    <location>
        <begin position="304"/>
        <end position="307"/>
    </location>
    <ligand>
        <name>GTP</name>
        <dbReference type="ChEBI" id="CHEBI:37565"/>
        <label>2</label>
    </ligand>
</feature>
<feature type="domain" description="GTPase Der C-terminal KH-domain-like" evidence="11">
    <location>
        <begin position="365"/>
        <end position="447"/>
    </location>
</feature>
<feature type="binding site" evidence="8">
    <location>
        <begin position="12"/>
        <end position="19"/>
    </location>
    <ligand>
        <name>GTP</name>
        <dbReference type="ChEBI" id="CHEBI:37565"/>
        <label>1</label>
    </ligand>
</feature>
<dbReference type="InterPro" id="IPR005225">
    <property type="entry name" value="Small_GTP-bd"/>
</dbReference>
<dbReference type="NCBIfam" id="TIGR03594">
    <property type="entry name" value="GTPase_EngA"/>
    <property type="match status" value="1"/>
</dbReference>
<organism evidence="12">
    <name type="scientific">Candidatus Atribacter allofermentans</name>
    <dbReference type="NCBI Taxonomy" id="1852833"/>
    <lineage>
        <taxon>Bacteria</taxon>
        <taxon>Pseudomonadati</taxon>
        <taxon>Atribacterota</taxon>
        <taxon>Atribacteria</taxon>
        <taxon>Atribacterales</taxon>
        <taxon>Atribacteraceae</taxon>
        <taxon>Atribacter</taxon>
    </lineage>
</organism>
<comment type="subunit">
    <text evidence="8">Associates with the 50S ribosomal subunit.</text>
</comment>
<dbReference type="PANTHER" id="PTHR43834:SF6">
    <property type="entry name" value="GTPASE DER"/>
    <property type="match status" value="1"/>
</dbReference>
<dbReference type="PIRSF" id="PIRSF006485">
    <property type="entry name" value="GTP-binding_EngA"/>
    <property type="match status" value="1"/>
</dbReference>
<keyword evidence="5 8" id="KW-0547">Nucleotide-binding</keyword>
<dbReference type="HAMAP" id="MF_00195">
    <property type="entry name" value="GTPase_Der"/>
    <property type="match status" value="1"/>
</dbReference>
<dbReference type="InterPro" id="IPR027417">
    <property type="entry name" value="P-loop_NTPase"/>
</dbReference>
<evidence type="ECO:0000256" key="2">
    <source>
        <dbReference type="ARBA" id="ARBA00020953"/>
    </source>
</evidence>
<dbReference type="GO" id="GO:0042254">
    <property type="term" value="P:ribosome biogenesis"/>
    <property type="evidence" value="ECO:0007669"/>
    <property type="project" value="UniProtKB-KW"/>
</dbReference>